<name>A0A4R5ML45_9SPHI</name>
<accession>A0A4R5ML45</accession>
<dbReference type="OrthoDB" id="1091244at2"/>
<evidence type="ECO:0000313" key="2">
    <source>
        <dbReference type="Proteomes" id="UP000295668"/>
    </source>
</evidence>
<proteinExistence type="predicted"/>
<dbReference type="AlphaFoldDB" id="A0A4R5ML45"/>
<comment type="caution">
    <text evidence="1">The sequence shown here is derived from an EMBL/GenBank/DDBJ whole genome shotgun (WGS) entry which is preliminary data.</text>
</comment>
<dbReference type="RefSeq" id="WP_133262121.1">
    <property type="nucleotide sequence ID" value="NZ_SJCY01000004.1"/>
</dbReference>
<protein>
    <submittedName>
        <fullName evidence="1">Uncharacterized protein</fullName>
    </submittedName>
</protein>
<organism evidence="1 2">
    <name type="scientific">Pedobacter changchengzhani</name>
    <dbReference type="NCBI Taxonomy" id="2529274"/>
    <lineage>
        <taxon>Bacteria</taxon>
        <taxon>Pseudomonadati</taxon>
        <taxon>Bacteroidota</taxon>
        <taxon>Sphingobacteriia</taxon>
        <taxon>Sphingobacteriales</taxon>
        <taxon>Sphingobacteriaceae</taxon>
        <taxon>Pedobacter</taxon>
    </lineage>
</organism>
<dbReference type="Proteomes" id="UP000295668">
    <property type="component" value="Unassembled WGS sequence"/>
</dbReference>
<keyword evidence="2" id="KW-1185">Reference proteome</keyword>
<sequence>MDSKIKDEALQESRFEFRVFGQKLDDAAKRMARLSMPVPEKIWERNSDEIYILSRLNDKSSVKIRDGKIDIKNFVKAINGFELWEPVLKEAFPIKAELLVNEILPALCIKLENSDKENYTYDEFLNLIHSYQEVLPVQVHKQRFAYFVNNTICEVAKVLINGAEISTISSESTKIEDIEKTIADIGLAGMENVNYLQALKRVVGINNKTIKK</sequence>
<evidence type="ECO:0000313" key="1">
    <source>
        <dbReference type="EMBL" id="TDG36391.1"/>
    </source>
</evidence>
<gene>
    <name evidence="1" type="ORF">EZJ43_07690</name>
</gene>
<reference evidence="1 2" key="1">
    <citation type="submission" date="2019-02" db="EMBL/GenBank/DDBJ databases">
        <title>Pedobacter sp. nov., a novel speices isolated from soil of pinguins habitat in Antarcitica.</title>
        <authorList>
            <person name="He R.-H."/>
        </authorList>
    </citation>
    <scope>NUCLEOTIDE SEQUENCE [LARGE SCALE GENOMIC DNA]</scope>
    <source>
        <strain evidence="1 2">E01020</strain>
    </source>
</reference>
<dbReference type="EMBL" id="SJCY01000004">
    <property type="protein sequence ID" value="TDG36391.1"/>
    <property type="molecule type" value="Genomic_DNA"/>
</dbReference>